<organism evidence="4 5">
    <name type="scientific">Streptomyces tubercidicus</name>
    <dbReference type="NCBI Taxonomy" id="47759"/>
    <lineage>
        <taxon>Bacteria</taxon>
        <taxon>Bacillati</taxon>
        <taxon>Actinomycetota</taxon>
        <taxon>Actinomycetes</taxon>
        <taxon>Kitasatosporales</taxon>
        <taxon>Streptomycetaceae</taxon>
        <taxon>Streptomyces</taxon>
    </lineage>
</organism>
<keyword evidence="5" id="KW-1185">Reference proteome</keyword>
<feature type="transmembrane region" description="Helical" evidence="2">
    <location>
        <begin position="256"/>
        <end position="277"/>
    </location>
</feature>
<dbReference type="RefSeq" id="WP_159746421.1">
    <property type="nucleotide sequence ID" value="NZ_BLIR01000001.1"/>
</dbReference>
<feature type="compositionally biased region" description="Low complexity" evidence="1">
    <location>
        <begin position="195"/>
        <end position="220"/>
    </location>
</feature>
<feature type="domain" description="DUF6801" evidence="3">
    <location>
        <begin position="20"/>
        <end position="172"/>
    </location>
</feature>
<dbReference type="EMBL" id="BLIR01000001">
    <property type="protein sequence ID" value="GFE40286.1"/>
    <property type="molecule type" value="Genomic_DNA"/>
</dbReference>
<proteinExistence type="predicted"/>
<name>A0A640V290_9ACTN</name>
<feature type="region of interest" description="Disordered" evidence="1">
    <location>
        <begin position="174"/>
        <end position="243"/>
    </location>
</feature>
<gene>
    <name evidence="4" type="ORF">Stube_49590</name>
</gene>
<feature type="compositionally biased region" description="Gly residues" evidence="1">
    <location>
        <begin position="184"/>
        <end position="194"/>
    </location>
</feature>
<evidence type="ECO:0000259" key="3">
    <source>
        <dbReference type="Pfam" id="PF20611"/>
    </source>
</evidence>
<dbReference type="GeneID" id="96286041"/>
<keyword evidence="2" id="KW-0812">Transmembrane</keyword>
<evidence type="ECO:0000313" key="4">
    <source>
        <dbReference type="EMBL" id="GFE40286.1"/>
    </source>
</evidence>
<dbReference type="InterPro" id="IPR046542">
    <property type="entry name" value="DUF6801"/>
</dbReference>
<dbReference type="Pfam" id="PF20611">
    <property type="entry name" value="DUF6801"/>
    <property type="match status" value="1"/>
</dbReference>
<dbReference type="AlphaFoldDB" id="A0A640V290"/>
<dbReference type="OrthoDB" id="4863392at2"/>
<accession>A0A640V290</accession>
<comment type="caution">
    <text evidence="4">The sequence shown here is derived from an EMBL/GenBank/DDBJ whole genome shotgun (WGS) entry which is preliminary data.</text>
</comment>
<reference evidence="4 5" key="1">
    <citation type="submission" date="2019-12" db="EMBL/GenBank/DDBJ databases">
        <title>Whole genome shotgun sequence of Streptomyces tubercidicus NBRC 13090.</title>
        <authorList>
            <person name="Ichikawa N."/>
            <person name="Kimura A."/>
            <person name="Kitahashi Y."/>
            <person name="Komaki H."/>
            <person name="Tamura T."/>
        </authorList>
    </citation>
    <scope>NUCLEOTIDE SEQUENCE [LARGE SCALE GENOMIC DNA]</scope>
    <source>
        <strain evidence="4 5">NBRC 13090</strain>
    </source>
</reference>
<protein>
    <recommendedName>
        <fullName evidence="3">DUF6801 domain-containing protein</fullName>
    </recommendedName>
</protein>
<keyword evidence="2" id="KW-1133">Transmembrane helix</keyword>
<evidence type="ECO:0000313" key="5">
    <source>
        <dbReference type="Proteomes" id="UP000431826"/>
    </source>
</evidence>
<evidence type="ECO:0000256" key="1">
    <source>
        <dbReference type="SAM" id="MobiDB-lite"/>
    </source>
</evidence>
<evidence type="ECO:0000256" key="2">
    <source>
        <dbReference type="SAM" id="Phobius"/>
    </source>
</evidence>
<sequence>MVGVSGAGTAAAQPVPHPLKYTCHVPLINKDLPFRMKVDTDIPESVPVGEPSRKFAIGARTTVAANFTRMLHAFDVQTVEGTVTAKIRVAAPQDNRRVPVPLNINKTRIPASGSFDVTAEGTAPPLTFRRPGPARITAGDLAVHVIAKKANGEVLGAPPVPCTLDTGQDKTVGSFEITKKGTRAGTGAGTGAGTESGTTTGSTASGTSDARANGPAAAGAQPEGTSAARRSAQASDEAGGTGKGAVAAADQATRGLMAPVVGTLLAGALAFVLGSWVKQRRRGAGDA</sequence>
<keyword evidence="2" id="KW-0472">Membrane</keyword>
<dbReference type="Proteomes" id="UP000431826">
    <property type="component" value="Unassembled WGS sequence"/>
</dbReference>